<dbReference type="OrthoDB" id="7949807at2"/>
<dbReference type="GO" id="GO:0003677">
    <property type="term" value="F:DNA binding"/>
    <property type="evidence" value="ECO:0007669"/>
    <property type="project" value="UniProtKB-KW"/>
</dbReference>
<dbReference type="GO" id="GO:0003700">
    <property type="term" value="F:DNA-binding transcription factor activity"/>
    <property type="evidence" value="ECO:0007669"/>
    <property type="project" value="InterPro"/>
</dbReference>
<dbReference type="InterPro" id="IPR036388">
    <property type="entry name" value="WH-like_DNA-bd_sf"/>
</dbReference>
<dbReference type="InterPro" id="IPR039422">
    <property type="entry name" value="MarR/SlyA-like"/>
</dbReference>
<evidence type="ECO:0000256" key="1">
    <source>
        <dbReference type="ARBA" id="ARBA00023015"/>
    </source>
</evidence>
<dbReference type="AlphaFoldDB" id="A0A4R3LZW2"/>
<protein>
    <submittedName>
        <fullName evidence="5">DNA-binding MarR family transcriptional regulator</fullName>
    </submittedName>
</protein>
<proteinExistence type="predicted"/>
<sequence>MKEPPLGFLLVDTARLYRARIDRAFEQAGLGLTAGEARTLAHVNINPGLRQTALAVRMSVEPMTLVGFLDRLEAQGLVVREPDPTDRRAKIVRLTEAAAPLLVRVAAAAANAREEALTGLSEAERDVFRTMLEQIRANLCECQRAEA</sequence>
<evidence type="ECO:0000259" key="4">
    <source>
        <dbReference type="PROSITE" id="PS50995"/>
    </source>
</evidence>
<dbReference type="Pfam" id="PF12802">
    <property type="entry name" value="MarR_2"/>
    <property type="match status" value="1"/>
</dbReference>
<evidence type="ECO:0000313" key="5">
    <source>
        <dbReference type="EMBL" id="TCT04337.1"/>
    </source>
</evidence>
<dbReference type="InterPro" id="IPR000835">
    <property type="entry name" value="HTH_MarR-typ"/>
</dbReference>
<dbReference type="PROSITE" id="PS01117">
    <property type="entry name" value="HTH_MARR_1"/>
    <property type="match status" value="1"/>
</dbReference>
<keyword evidence="2 5" id="KW-0238">DNA-binding</keyword>
<dbReference type="SMART" id="SM00347">
    <property type="entry name" value="HTH_MARR"/>
    <property type="match status" value="1"/>
</dbReference>
<reference evidence="5 6" key="1">
    <citation type="submission" date="2019-03" db="EMBL/GenBank/DDBJ databases">
        <title>Genomic Encyclopedia of Type Strains, Phase IV (KMG-IV): sequencing the most valuable type-strain genomes for metagenomic binning, comparative biology and taxonomic classification.</title>
        <authorList>
            <person name="Goeker M."/>
        </authorList>
    </citation>
    <scope>NUCLEOTIDE SEQUENCE [LARGE SCALE GENOMIC DNA]</scope>
    <source>
        <strain evidence="5 6">DSM 9035</strain>
    </source>
</reference>
<accession>A0A4R3LZW2</accession>
<evidence type="ECO:0000256" key="2">
    <source>
        <dbReference type="ARBA" id="ARBA00023125"/>
    </source>
</evidence>
<dbReference type="GO" id="GO:0006950">
    <property type="term" value="P:response to stress"/>
    <property type="evidence" value="ECO:0007669"/>
    <property type="project" value="TreeGrafter"/>
</dbReference>
<keyword evidence="6" id="KW-1185">Reference proteome</keyword>
<dbReference type="PRINTS" id="PR00598">
    <property type="entry name" value="HTHMARR"/>
</dbReference>
<feature type="domain" description="HTH marR-type" evidence="4">
    <location>
        <begin position="3"/>
        <end position="137"/>
    </location>
</feature>
<dbReference type="EMBL" id="SMAI01000007">
    <property type="protein sequence ID" value="TCT04337.1"/>
    <property type="molecule type" value="Genomic_DNA"/>
</dbReference>
<evidence type="ECO:0000313" key="6">
    <source>
        <dbReference type="Proteomes" id="UP000294664"/>
    </source>
</evidence>
<dbReference type="InterPro" id="IPR036390">
    <property type="entry name" value="WH_DNA-bd_sf"/>
</dbReference>
<dbReference type="PANTHER" id="PTHR33164:SF64">
    <property type="entry name" value="TRANSCRIPTIONAL REGULATOR SLYA"/>
    <property type="match status" value="1"/>
</dbReference>
<keyword evidence="3" id="KW-0804">Transcription</keyword>
<name>A0A4R3LZW2_9HYPH</name>
<dbReference type="PANTHER" id="PTHR33164">
    <property type="entry name" value="TRANSCRIPTIONAL REGULATOR, MARR FAMILY"/>
    <property type="match status" value="1"/>
</dbReference>
<keyword evidence="1" id="KW-0805">Transcription regulation</keyword>
<dbReference type="Proteomes" id="UP000294664">
    <property type="component" value="Unassembled WGS sequence"/>
</dbReference>
<organism evidence="5 6">
    <name type="scientific">Aquabacter spiritensis</name>
    <dbReference type="NCBI Taxonomy" id="933073"/>
    <lineage>
        <taxon>Bacteria</taxon>
        <taxon>Pseudomonadati</taxon>
        <taxon>Pseudomonadota</taxon>
        <taxon>Alphaproteobacteria</taxon>
        <taxon>Hyphomicrobiales</taxon>
        <taxon>Xanthobacteraceae</taxon>
        <taxon>Aquabacter</taxon>
    </lineage>
</organism>
<evidence type="ECO:0000256" key="3">
    <source>
        <dbReference type="ARBA" id="ARBA00023163"/>
    </source>
</evidence>
<gene>
    <name evidence="5" type="ORF">EDC64_107154</name>
</gene>
<dbReference type="SUPFAM" id="SSF46785">
    <property type="entry name" value="Winged helix' DNA-binding domain"/>
    <property type="match status" value="1"/>
</dbReference>
<dbReference type="PROSITE" id="PS50995">
    <property type="entry name" value="HTH_MARR_2"/>
    <property type="match status" value="1"/>
</dbReference>
<dbReference type="InterPro" id="IPR023187">
    <property type="entry name" value="Tscrpt_reg_MarR-type_CS"/>
</dbReference>
<dbReference type="Gene3D" id="1.10.10.10">
    <property type="entry name" value="Winged helix-like DNA-binding domain superfamily/Winged helix DNA-binding domain"/>
    <property type="match status" value="1"/>
</dbReference>
<comment type="caution">
    <text evidence="5">The sequence shown here is derived from an EMBL/GenBank/DDBJ whole genome shotgun (WGS) entry which is preliminary data.</text>
</comment>
<dbReference type="RefSeq" id="WP_132031897.1">
    <property type="nucleotide sequence ID" value="NZ_SMAI01000007.1"/>
</dbReference>